<protein>
    <submittedName>
        <fullName evidence="1">Uncharacterized protein</fullName>
    </submittedName>
</protein>
<dbReference type="Proteomes" id="UP000318995">
    <property type="component" value="Unassembled WGS sequence"/>
</dbReference>
<gene>
    <name evidence="1" type="ORF">Pla111_02810</name>
</gene>
<evidence type="ECO:0000313" key="1">
    <source>
        <dbReference type="EMBL" id="TWT48511.1"/>
    </source>
</evidence>
<evidence type="ECO:0000313" key="2">
    <source>
        <dbReference type="Proteomes" id="UP000318995"/>
    </source>
</evidence>
<organism evidence="1 2">
    <name type="scientific">Botrimarina hoheduenensis</name>
    <dbReference type="NCBI Taxonomy" id="2528000"/>
    <lineage>
        <taxon>Bacteria</taxon>
        <taxon>Pseudomonadati</taxon>
        <taxon>Planctomycetota</taxon>
        <taxon>Planctomycetia</taxon>
        <taxon>Pirellulales</taxon>
        <taxon>Lacipirellulaceae</taxon>
        <taxon>Botrimarina</taxon>
    </lineage>
</organism>
<name>A0A5C5WEL5_9BACT</name>
<dbReference type="EMBL" id="SJPH01000001">
    <property type="protein sequence ID" value="TWT48511.1"/>
    <property type="molecule type" value="Genomic_DNA"/>
</dbReference>
<keyword evidence="2" id="KW-1185">Reference proteome</keyword>
<comment type="caution">
    <text evidence="1">The sequence shown here is derived from an EMBL/GenBank/DDBJ whole genome shotgun (WGS) entry which is preliminary data.</text>
</comment>
<dbReference type="AlphaFoldDB" id="A0A5C5WEL5"/>
<accession>A0A5C5WEL5</accession>
<reference evidence="1 2" key="1">
    <citation type="submission" date="2019-02" db="EMBL/GenBank/DDBJ databases">
        <title>Deep-cultivation of Planctomycetes and their phenomic and genomic characterization uncovers novel biology.</title>
        <authorList>
            <person name="Wiegand S."/>
            <person name="Jogler M."/>
            <person name="Boedeker C."/>
            <person name="Pinto D."/>
            <person name="Vollmers J."/>
            <person name="Rivas-Marin E."/>
            <person name="Kohn T."/>
            <person name="Peeters S.H."/>
            <person name="Heuer A."/>
            <person name="Rast P."/>
            <person name="Oberbeckmann S."/>
            <person name="Bunk B."/>
            <person name="Jeske O."/>
            <person name="Meyerdierks A."/>
            <person name="Storesund J.E."/>
            <person name="Kallscheuer N."/>
            <person name="Luecker S."/>
            <person name="Lage O.M."/>
            <person name="Pohl T."/>
            <person name="Merkel B.J."/>
            <person name="Hornburger P."/>
            <person name="Mueller R.-W."/>
            <person name="Bruemmer F."/>
            <person name="Labrenz M."/>
            <person name="Spormann A.M."/>
            <person name="Op Den Camp H."/>
            <person name="Overmann J."/>
            <person name="Amann R."/>
            <person name="Jetten M.S.M."/>
            <person name="Mascher T."/>
            <person name="Medema M.H."/>
            <person name="Devos D.P."/>
            <person name="Kaster A.-K."/>
            <person name="Ovreas L."/>
            <person name="Rohde M."/>
            <person name="Galperin M.Y."/>
            <person name="Jogler C."/>
        </authorList>
    </citation>
    <scope>NUCLEOTIDE SEQUENCE [LARGE SCALE GENOMIC DNA]</scope>
    <source>
        <strain evidence="1 2">Pla111</strain>
    </source>
</reference>
<proteinExistence type="predicted"/>
<sequence>MPTRKANGHTPMLRGVKSSSLVTAPLSRLKRGMKCDECGARMNKHLRPTLHYWCSACGNAVYEGWLPKSRPLTILSDDKSNYFSSRKSVAAHSMEAILAMSLWDKVLVWEARLEENECIVRARRIGDLQWTLLDAPPKQLLLRWCKLVRDLFQGSDQTLHIENDGDRAFVSATVDENPALHIVLNFQYPDRD</sequence>